<evidence type="ECO:0000313" key="2">
    <source>
        <dbReference type="Proteomes" id="UP000015100"/>
    </source>
</evidence>
<dbReference type="Proteomes" id="UP000015100">
    <property type="component" value="Unassembled WGS sequence"/>
</dbReference>
<organism evidence="1 2">
    <name type="scientific">Dactylellina haptotyla (strain CBS 200.50)</name>
    <name type="common">Nematode-trapping fungus</name>
    <name type="synonym">Monacrosporium haptotylum</name>
    <dbReference type="NCBI Taxonomy" id="1284197"/>
    <lineage>
        <taxon>Eukaryota</taxon>
        <taxon>Fungi</taxon>
        <taxon>Dikarya</taxon>
        <taxon>Ascomycota</taxon>
        <taxon>Pezizomycotina</taxon>
        <taxon>Orbiliomycetes</taxon>
        <taxon>Orbiliales</taxon>
        <taxon>Orbiliaceae</taxon>
        <taxon>Dactylellina</taxon>
    </lineage>
</organism>
<dbReference type="HOGENOM" id="CLU_395876_0_0_1"/>
<protein>
    <submittedName>
        <fullName evidence="1">Uncharacterized protein</fullName>
    </submittedName>
</protein>
<dbReference type="OrthoDB" id="410198at2759"/>
<gene>
    <name evidence="1" type="ORF">H072_449</name>
</gene>
<dbReference type="Gene3D" id="3.40.630.30">
    <property type="match status" value="1"/>
</dbReference>
<sequence>MSSGESTGANLAALSDSKHATTSISKDYIGQLAEVVADAMLPSEMWALFFGGDANVADGERREKYLSVTKEYLHTGGRKVIIAEAGGFSACAAWWPPGSHLPPNDPESLNEQDHQGLGGSELMAAFEREVEKVRVEEIWDKYGQEYWHLGLLARDPTRPSVPGAVRAVLKPFIGKAAADRKPIWLSTTSLRAVNIYMHYGWETVRTITIERHTQYCMILYPPEPPITSGLFRLPPELAILNIGVFLSITDLLNLRLTCRMGNARFQEYFRSRFFHTRQHVLIPKSISRLCRLSEKPEIAQYVRRLRIGLEHPSNARPDSPYEFQTWKEWYVNEGSKLLREALARLNNLKTMVMFNGLPMKDDYWFLYDNKRHWDVVRGLTTSQVSHHLKRWKDYTLPNTYGDVLAAVLQGIARGDFAIETIRSVNNIMSPLKIGVSPKQFEEILKNAEALERNIEGLETLYLEVSGYDSECVANFGMEGKPTEWRSSLARLLNIIGGNLKELFLSFSGYDVEHIAEGPYSSRGSDGYFPPLSQPVVVNLPMVKKLGIYKLSCKEEDLRRFLGSLASTLRSLHLHMVYLKGDRTQQWWTIIRMLMDQFALRGTFLYKLGKSNDKPRKIIRRLAYPPYNVDAPYEIDETPYKWASPGDLENGERVPRIFWLAALNCIERWENESGYLQDPFSTSETDVWAEDDDETSL</sequence>
<name>S8AX31_DACHA</name>
<accession>S8AX31</accession>
<dbReference type="EMBL" id="AQGS01000013">
    <property type="protein sequence ID" value="EPS45561.1"/>
    <property type="molecule type" value="Genomic_DNA"/>
</dbReference>
<reference evidence="2" key="2">
    <citation type="submission" date="2013-04" db="EMBL/GenBank/DDBJ databases">
        <title>Genomic mechanisms accounting for the adaptation to parasitism in nematode-trapping fungi.</title>
        <authorList>
            <person name="Ahren D.G."/>
        </authorList>
    </citation>
    <scope>NUCLEOTIDE SEQUENCE [LARGE SCALE GENOMIC DNA]</scope>
    <source>
        <strain evidence="2">CBS 200.50</strain>
    </source>
</reference>
<dbReference type="AlphaFoldDB" id="S8AX31"/>
<keyword evidence="2" id="KW-1185">Reference proteome</keyword>
<proteinExistence type="predicted"/>
<comment type="caution">
    <text evidence="1">The sequence shown here is derived from an EMBL/GenBank/DDBJ whole genome shotgun (WGS) entry which is preliminary data.</text>
</comment>
<reference evidence="1 2" key="1">
    <citation type="journal article" date="2013" name="PLoS Genet.">
        <title>Genomic mechanisms accounting for the adaptation to parasitism in nematode-trapping fungi.</title>
        <authorList>
            <person name="Meerupati T."/>
            <person name="Andersson K.M."/>
            <person name="Friman E."/>
            <person name="Kumar D."/>
            <person name="Tunlid A."/>
            <person name="Ahren D."/>
        </authorList>
    </citation>
    <scope>NUCLEOTIDE SEQUENCE [LARGE SCALE GENOMIC DNA]</scope>
    <source>
        <strain evidence="1 2">CBS 200.50</strain>
    </source>
</reference>
<dbReference type="eggNOG" id="ENOG502RT4D">
    <property type="taxonomic scope" value="Eukaryota"/>
</dbReference>
<evidence type="ECO:0000313" key="1">
    <source>
        <dbReference type="EMBL" id="EPS45561.1"/>
    </source>
</evidence>